<proteinExistence type="inferred from homology"/>
<feature type="active site" description="Proton donor" evidence="2">
    <location>
        <position position="42"/>
    </location>
</feature>
<feature type="active site" description="Proton acceptor" evidence="2">
    <location>
        <position position="123"/>
    </location>
</feature>
<keyword evidence="1 2" id="KW-0378">Hydrolase</keyword>
<dbReference type="GO" id="GO:0004113">
    <property type="term" value="F:2',3'-cyclic-nucleotide 3'-phosphodiesterase activity"/>
    <property type="evidence" value="ECO:0007669"/>
    <property type="project" value="InterPro"/>
</dbReference>
<comment type="function">
    <text evidence="2">Hydrolyzes RNA 2',3'-cyclic phosphodiester to an RNA 2'-phosphomonoester.</text>
</comment>
<evidence type="ECO:0000313" key="5">
    <source>
        <dbReference type="Proteomes" id="UP000025241"/>
    </source>
</evidence>
<dbReference type="PANTHER" id="PTHR35561:SF1">
    <property type="entry name" value="RNA 2',3'-CYCLIC PHOSPHODIESTERASE"/>
    <property type="match status" value="1"/>
</dbReference>
<dbReference type="GO" id="GO:0008664">
    <property type="term" value="F:RNA 2',3'-cyclic 3'-phosphodiesterase activity"/>
    <property type="evidence" value="ECO:0007669"/>
    <property type="project" value="UniProtKB-EC"/>
</dbReference>
<dbReference type="Gene3D" id="3.90.1140.10">
    <property type="entry name" value="Cyclic phosphodiesterase"/>
    <property type="match status" value="1"/>
</dbReference>
<dbReference type="HOGENOM" id="CLU_081251_2_1_6"/>
<dbReference type="STRING" id="1301098.PKB_3676"/>
<feature type="short sequence motif" description="HXTX 2" evidence="2">
    <location>
        <begin position="123"/>
        <end position="126"/>
    </location>
</feature>
<organism evidence="4 5">
    <name type="scientific">Pseudomonas knackmussii (strain DSM 6978 / CCUG 54928 / LMG 23759 / B13)</name>
    <dbReference type="NCBI Taxonomy" id="1301098"/>
    <lineage>
        <taxon>Bacteria</taxon>
        <taxon>Pseudomonadati</taxon>
        <taxon>Pseudomonadota</taxon>
        <taxon>Gammaproteobacteria</taxon>
        <taxon>Pseudomonadales</taxon>
        <taxon>Pseudomonadaceae</taxon>
        <taxon>Pseudomonas</taxon>
    </lineage>
</organism>
<dbReference type="OrthoDB" id="7061261at2"/>
<keyword evidence="5" id="KW-1185">Reference proteome</keyword>
<reference evidence="4 5" key="1">
    <citation type="submission" date="2013-03" db="EMBL/GenBank/DDBJ databases">
        <authorList>
            <person name="Linke B."/>
        </authorList>
    </citation>
    <scope>NUCLEOTIDE SEQUENCE [LARGE SCALE GENOMIC DNA]</scope>
    <source>
        <strain evidence="4 5">B13</strain>
    </source>
</reference>
<evidence type="ECO:0000256" key="1">
    <source>
        <dbReference type="ARBA" id="ARBA00022801"/>
    </source>
</evidence>
<dbReference type="Pfam" id="PF02834">
    <property type="entry name" value="LigT_PEase"/>
    <property type="match status" value="1"/>
</dbReference>
<dbReference type="HAMAP" id="MF_01940">
    <property type="entry name" value="RNA_CPDase"/>
    <property type="match status" value="1"/>
</dbReference>
<dbReference type="Proteomes" id="UP000025241">
    <property type="component" value="Chromosome I"/>
</dbReference>
<dbReference type="PATRIC" id="fig|1301098.3.peg.3682"/>
<dbReference type="InterPro" id="IPR014051">
    <property type="entry name" value="Phosphoesterase_HXTX"/>
</dbReference>
<protein>
    <recommendedName>
        <fullName evidence="2">RNA 2',3'-cyclic phosphodiesterase</fullName>
        <shortName evidence="2">RNA 2',3'-CPDase</shortName>
        <ecNumber evidence="2">3.1.4.58</ecNumber>
    </recommendedName>
</protein>
<dbReference type="EMBL" id="HG322950">
    <property type="protein sequence ID" value="CDF85014.1"/>
    <property type="molecule type" value="Genomic_DNA"/>
</dbReference>
<evidence type="ECO:0000313" key="4">
    <source>
        <dbReference type="EMBL" id="CDF85014.1"/>
    </source>
</evidence>
<reference evidence="4 5" key="2">
    <citation type="submission" date="2014-05" db="EMBL/GenBank/DDBJ databases">
        <title>Genome sequence of the 3-chlorobenzoate degrading bacterium Pseudomonas knackmussii B13 shows multiple evidence for horizontal gene transfer.</title>
        <authorList>
            <person name="Miyazaki R."/>
            <person name="Bertelli C."/>
            <person name="Falquet L."/>
            <person name="Robinson-Rechavi M."/>
            <person name="Gharib W."/>
            <person name="Roy S."/>
            <person name="Van der Meer J.R."/>
        </authorList>
    </citation>
    <scope>NUCLEOTIDE SEQUENCE [LARGE SCALE GENOMIC DNA]</scope>
    <source>
        <strain evidence="4 5">B13</strain>
    </source>
</reference>
<dbReference type="NCBIfam" id="TIGR02258">
    <property type="entry name" value="2_5_ligase"/>
    <property type="match status" value="1"/>
</dbReference>
<evidence type="ECO:0000259" key="3">
    <source>
        <dbReference type="Pfam" id="PF02834"/>
    </source>
</evidence>
<dbReference type="EC" id="3.1.4.58" evidence="2"/>
<comment type="similarity">
    <text evidence="2">Belongs to the 2H phosphoesterase superfamily. ThpR family.</text>
</comment>
<dbReference type="RefSeq" id="WP_043253394.1">
    <property type="nucleotide sequence ID" value="NZ_HG322950.1"/>
</dbReference>
<dbReference type="PANTHER" id="PTHR35561">
    <property type="entry name" value="RNA 2',3'-CYCLIC PHOSPHODIESTERASE"/>
    <property type="match status" value="1"/>
</dbReference>
<dbReference type="InterPro" id="IPR004175">
    <property type="entry name" value="RNA_CPDase"/>
</dbReference>
<name>A0A024HK56_PSEKB</name>
<feature type="short sequence motif" description="HXTX 1" evidence="2">
    <location>
        <begin position="42"/>
        <end position="45"/>
    </location>
</feature>
<dbReference type="SUPFAM" id="SSF55144">
    <property type="entry name" value="LigT-like"/>
    <property type="match status" value="1"/>
</dbReference>
<comment type="catalytic activity">
    <reaction evidence="2">
        <text>a 3'-end 2',3'-cyclophospho-ribonucleotide-RNA + H2O = a 3'-end 2'-phospho-ribonucleotide-RNA + H(+)</text>
        <dbReference type="Rhea" id="RHEA:11828"/>
        <dbReference type="Rhea" id="RHEA-COMP:10464"/>
        <dbReference type="Rhea" id="RHEA-COMP:17353"/>
        <dbReference type="ChEBI" id="CHEBI:15377"/>
        <dbReference type="ChEBI" id="CHEBI:15378"/>
        <dbReference type="ChEBI" id="CHEBI:83064"/>
        <dbReference type="ChEBI" id="CHEBI:173113"/>
        <dbReference type="EC" id="3.1.4.58"/>
    </reaction>
</comment>
<feature type="domain" description="Phosphoesterase HXTX" evidence="3">
    <location>
        <begin position="13"/>
        <end position="83"/>
    </location>
</feature>
<dbReference type="InterPro" id="IPR009097">
    <property type="entry name" value="Cyclic_Pdiesterase"/>
</dbReference>
<gene>
    <name evidence="4" type="ORF">PKB_3676</name>
</gene>
<evidence type="ECO:0000256" key="2">
    <source>
        <dbReference type="HAMAP-Rule" id="MF_01940"/>
    </source>
</evidence>
<dbReference type="AlphaFoldDB" id="A0A024HK56"/>
<accession>A0A024HK56</accession>
<dbReference type="KEGG" id="pkc:PKB_3676"/>
<sequence length="183" mass="20284">MSTPPLRLFFALPCPDAVRVPLCAWREKLVIDGQPVAAANLHLTLVFLGAVPRARKAELLALGASMPRTPFELHLDNLLLWRNGILHLAPSTLPEALPSLVHSLREALQACQFEVEHRTFRAHLTLARHCRRLPDATADFAWPARELVLYSSENGPHGTHYHAIGRWPLDGEEVSRAPAAPTP</sequence>
<dbReference type="eggNOG" id="COG1514">
    <property type="taxonomic scope" value="Bacteria"/>
</dbReference>